<protein>
    <submittedName>
        <fullName evidence="2">Transposase DDE domain group 1</fullName>
    </submittedName>
</protein>
<evidence type="ECO:0000313" key="2">
    <source>
        <dbReference type="EMBL" id="SHN85952.1"/>
    </source>
</evidence>
<dbReference type="InterPro" id="IPR047960">
    <property type="entry name" value="Transpos_IS1380"/>
</dbReference>
<dbReference type="EMBL" id="FRDM01000028">
    <property type="protein sequence ID" value="SHN85952.1"/>
    <property type="molecule type" value="Genomic_DNA"/>
</dbReference>
<accession>A0A1M7USG0</accession>
<proteinExistence type="predicted"/>
<organism evidence="2 3">
    <name type="scientific">Geodermatophilus obscurus</name>
    <dbReference type="NCBI Taxonomy" id="1861"/>
    <lineage>
        <taxon>Bacteria</taxon>
        <taxon>Bacillati</taxon>
        <taxon>Actinomycetota</taxon>
        <taxon>Actinomycetes</taxon>
        <taxon>Geodermatophilales</taxon>
        <taxon>Geodermatophilaceae</taxon>
        <taxon>Geodermatophilus</taxon>
    </lineage>
</organism>
<evidence type="ECO:0000313" key="3">
    <source>
        <dbReference type="Proteomes" id="UP000184428"/>
    </source>
</evidence>
<sequence>MQKGIRWMRLSHGSSALSATFDDPNLVSVGGLAPVVALAQSCRLGDLVGEKLTLQATGGVNAALKVPALVAGMVAGADSIADMDLLRHGGMDRLFAGIRAPSTLGTFLRAFTFGHVRQLDSVAAAFLTALTAATPLLADAGQVTYLDLDDTMRQTHGYAKQGAGYGYTKVKGLNALLATISTPTAAPLIGAARLRRGAVKSAHGAGTLVAEALRTARAAGAGGPDRSGLVLLRGDSAFYGHDVIAAAGRGGACFSITARMDAAVKRAIAAIAEDAWTAIRYPQAIWDAEGQCWISDAEVAEISFTAFTSRRTSDHVTARLIVRRVKRLNPGSVPAGQGELFAAWRYHAVFTDSPEPMLAAEKTHRQHAVIEQVHADLKAGPLAHLPSGSFAANSAWLVLAAIAFNLTRAAGALASAFHAKATTGTIRAQLISVPVRLARSARRLRLHLPRDWPWQTAWSQLFDATCGPPAAA</sequence>
<gene>
    <name evidence="2" type="ORF">SAMN05660350_03844</name>
</gene>
<reference evidence="2 3" key="1">
    <citation type="submission" date="2016-12" db="EMBL/GenBank/DDBJ databases">
        <authorList>
            <person name="Song W.-J."/>
            <person name="Kurnit D.M."/>
        </authorList>
    </citation>
    <scope>NUCLEOTIDE SEQUENCE [LARGE SCALE GENOMIC DNA]</scope>
    <source>
        <strain evidence="2 3">DSM 43162</strain>
    </source>
</reference>
<name>A0A1M7USG0_9ACTN</name>
<dbReference type="NCBIfam" id="NF033539">
    <property type="entry name" value="transpos_IS1380"/>
    <property type="match status" value="1"/>
</dbReference>
<dbReference type="AlphaFoldDB" id="A0A1M7USG0"/>
<dbReference type="Proteomes" id="UP000184428">
    <property type="component" value="Unassembled WGS sequence"/>
</dbReference>
<evidence type="ECO:0000259" key="1">
    <source>
        <dbReference type="Pfam" id="PF13701"/>
    </source>
</evidence>
<dbReference type="Pfam" id="PF13701">
    <property type="entry name" value="DDE_Tnp_1_4"/>
    <property type="match status" value="1"/>
</dbReference>
<feature type="domain" description="Transposase DDE" evidence="1">
    <location>
        <begin position="16"/>
        <end position="462"/>
    </location>
</feature>
<dbReference type="InterPro" id="IPR025668">
    <property type="entry name" value="Tnp_DDE_dom"/>
</dbReference>